<comment type="caution">
    <text evidence="1">The sequence shown here is derived from an EMBL/GenBank/DDBJ whole genome shotgun (WGS) entry which is preliminary data.</text>
</comment>
<organism evidence="1 2">
    <name type="scientific">Paraglomus occultum</name>
    <dbReference type="NCBI Taxonomy" id="144539"/>
    <lineage>
        <taxon>Eukaryota</taxon>
        <taxon>Fungi</taxon>
        <taxon>Fungi incertae sedis</taxon>
        <taxon>Mucoromycota</taxon>
        <taxon>Glomeromycotina</taxon>
        <taxon>Glomeromycetes</taxon>
        <taxon>Paraglomerales</taxon>
        <taxon>Paraglomeraceae</taxon>
        <taxon>Paraglomus</taxon>
    </lineage>
</organism>
<dbReference type="EMBL" id="CAJVPJ010003188">
    <property type="protein sequence ID" value="CAG8636471.1"/>
    <property type="molecule type" value="Genomic_DNA"/>
</dbReference>
<accession>A0A9N9GYU6</accession>
<reference evidence="1" key="1">
    <citation type="submission" date="2021-06" db="EMBL/GenBank/DDBJ databases">
        <authorList>
            <person name="Kallberg Y."/>
            <person name="Tangrot J."/>
            <person name="Rosling A."/>
        </authorList>
    </citation>
    <scope>NUCLEOTIDE SEQUENCE</scope>
    <source>
        <strain evidence="1">IA702</strain>
    </source>
</reference>
<name>A0A9N9GYU6_9GLOM</name>
<keyword evidence="2" id="KW-1185">Reference proteome</keyword>
<evidence type="ECO:0000313" key="1">
    <source>
        <dbReference type="EMBL" id="CAG8636471.1"/>
    </source>
</evidence>
<proteinExistence type="predicted"/>
<evidence type="ECO:0000313" key="2">
    <source>
        <dbReference type="Proteomes" id="UP000789572"/>
    </source>
</evidence>
<feature type="non-terminal residue" evidence="1">
    <location>
        <position position="1"/>
    </location>
</feature>
<dbReference type="AlphaFoldDB" id="A0A9N9GYU6"/>
<gene>
    <name evidence="1" type="ORF">POCULU_LOCUS9185</name>
</gene>
<dbReference type="Proteomes" id="UP000789572">
    <property type="component" value="Unassembled WGS sequence"/>
</dbReference>
<sequence>PLSHETGFVRHSNIQNAFINVRLQTTMADDGDYLQNTSPTLWNLDGFAD</sequence>
<protein>
    <submittedName>
        <fullName evidence="1">7989_t:CDS:1</fullName>
    </submittedName>
</protein>